<dbReference type="Gene3D" id="3.30.450.40">
    <property type="match status" value="2"/>
</dbReference>
<keyword evidence="7" id="KW-0378">Hydrolase</keyword>
<dbReference type="SUPFAM" id="SSF55785">
    <property type="entry name" value="PYP-like sensor domain (PAS domain)"/>
    <property type="match status" value="1"/>
</dbReference>
<dbReference type="InterPro" id="IPR003018">
    <property type="entry name" value="GAF"/>
</dbReference>
<dbReference type="GO" id="GO:0046872">
    <property type="term" value="F:metal ion binding"/>
    <property type="evidence" value="ECO:0007669"/>
    <property type="project" value="UniProtKB-KW"/>
</dbReference>
<dbReference type="Proteomes" id="UP000305921">
    <property type="component" value="Unassembled WGS sequence"/>
</dbReference>
<comment type="caution">
    <text evidence="18">The sequence shown here is derived from an EMBL/GenBank/DDBJ whole genome shotgun (WGS) entry which is preliminary data.</text>
</comment>
<keyword evidence="4" id="KW-0479">Metal-binding</keyword>
<evidence type="ECO:0000259" key="16">
    <source>
        <dbReference type="SMART" id="SM00065"/>
    </source>
</evidence>
<dbReference type="EMBL" id="VAWE01000001">
    <property type="protein sequence ID" value="TLQ47582.1"/>
    <property type="molecule type" value="Genomic_DNA"/>
</dbReference>
<gene>
    <name evidence="18" type="ORF">FEF34_35705</name>
</gene>
<dbReference type="SMART" id="SM00065">
    <property type="entry name" value="GAF"/>
    <property type="match status" value="1"/>
</dbReference>
<evidence type="ECO:0000256" key="14">
    <source>
        <dbReference type="ARBA" id="ARBA00075117"/>
    </source>
</evidence>
<keyword evidence="3" id="KW-0808">Transferase</keyword>
<dbReference type="GO" id="GO:0016301">
    <property type="term" value="F:kinase activity"/>
    <property type="evidence" value="ECO:0007669"/>
    <property type="project" value="UniProtKB-KW"/>
</dbReference>
<organism evidence="18 19">
    <name type="scientific">Streptomyces marianii</name>
    <dbReference type="NCBI Taxonomy" id="1817406"/>
    <lineage>
        <taxon>Bacteria</taxon>
        <taxon>Bacillati</taxon>
        <taxon>Actinomycetota</taxon>
        <taxon>Actinomycetes</taxon>
        <taxon>Kitasatosporales</taxon>
        <taxon>Streptomycetaceae</taxon>
        <taxon>Streptomyces</taxon>
    </lineage>
</organism>
<evidence type="ECO:0000259" key="17">
    <source>
        <dbReference type="SMART" id="SM00331"/>
    </source>
</evidence>
<keyword evidence="8" id="KW-0067">ATP-binding</keyword>
<keyword evidence="9" id="KW-0460">Magnesium</keyword>
<evidence type="ECO:0000256" key="6">
    <source>
        <dbReference type="ARBA" id="ARBA00022777"/>
    </source>
</evidence>
<dbReference type="FunFam" id="3.60.40.10:FF:000005">
    <property type="entry name" value="Serine/threonine protein phosphatase"/>
    <property type="match status" value="1"/>
</dbReference>
<dbReference type="SMART" id="SM00331">
    <property type="entry name" value="PP2C_SIG"/>
    <property type="match status" value="1"/>
</dbReference>
<evidence type="ECO:0000256" key="11">
    <source>
        <dbReference type="ARBA" id="ARBA00023211"/>
    </source>
</evidence>
<dbReference type="InterPro" id="IPR052016">
    <property type="entry name" value="Bact_Sigma-Reg"/>
</dbReference>
<dbReference type="Pfam" id="PF08448">
    <property type="entry name" value="PAS_4"/>
    <property type="match status" value="1"/>
</dbReference>
<evidence type="ECO:0000256" key="9">
    <source>
        <dbReference type="ARBA" id="ARBA00022842"/>
    </source>
</evidence>
<dbReference type="PANTHER" id="PTHR43156:SF2">
    <property type="entry name" value="STAGE II SPORULATION PROTEIN E"/>
    <property type="match status" value="1"/>
</dbReference>
<dbReference type="PANTHER" id="PTHR43156">
    <property type="entry name" value="STAGE II SPORULATION PROTEIN E-RELATED"/>
    <property type="match status" value="1"/>
</dbReference>
<dbReference type="Gene3D" id="3.30.450.20">
    <property type="entry name" value="PAS domain"/>
    <property type="match status" value="1"/>
</dbReference>
<dbReference type="SUPFAM" id="SSF55781">
    <property type="entry name" value="GAF domain-like"/>
    <property type="match status" value="2"/>
</dbReference>
<dbReference type="EC" id="3.1.3.16" evidence="1"/>
<protein>
    <recommendedName>
        <fullName evidence="1">protein-serine/threonine phosphatase</fullName>
        <ecNumber evidence="1">3.1.3.16</ecNumber>
    </recommendedName>
    <alternativeName>
        <fullName evidence="15">Protein-serine/threonine phosphatase</fullName>
    </alternativeName>
    <alternativeName>
        <fullName evidence="14">Serine/threonine-protein kinase</fullName>
    </alternativeName>
</protein>
<dbReference type="InterPro" id="IPR013656">
    <property type="entry name" value="PAS_4"/>
</dbReference>
<dbReference type="InterPro" id="IPR036457">
    <property type="entry name" value="PPM-type-like_dom_sf"/>
</dbReference>
<comment type="catalytic activity">
    <reaction evidence="12">
        <text>O-phospho-L-seryl-[protein] + H2O = L-seryl-[protein] + phosphate</text>
        <dbReference type="Rhea" id="RHEA:20629"/>
        <dbReference type="Rhea" id="RHEA-COMP:9863"/>
        <dbReference type="Rhea" id="RHEA-COMP:11604"/>
        <dbReference type="ChEBI" id="CHEBI:15377"/>
        <dbReference type="ChEBI" id="CHEBI:29999"/>
        <dbReference type="ChEBI" id="CHEBI:43474"/>
        <dbReference type="ChEBI" id="CHEBI:83421"/>
        <dbReference type="EC" id="3.1.3.16"/>
    </reaction>
</comment>
<dbReference type="InterPro" id="IPR035965">
    <property type="entry name" value="PAS-like_dom_sf"/>
</dbReference>
<keyword evidence="6" id="KW-0418">Kinase</keyword>
<evidence type="ECO:0000313" key="18">
    <source>
        <dbReference type="EMBL" id="TLQ47582.1"/>
    </source>
</evidence>
<accession>A0A5R9EG24</accession>
<reference evidence="18 19" key="1">
    <citation type="submission" date="2019-05" db="EMBL/GenBank/DDBJ databases">
        <title>Streptomyces marianii sp. nov., a novel marine actinomycete from southern coast of India.</title>
        <authorList>
            <person name="Iniyan A.M."/>
            <person name="Wink J."/>
            <person name="Ramprasad E."/>
            <person name="Ramana C.V."/>
            <person name="Bunk B."/>
            <person name="Sproer C."/>
            <person name="Joseph F.-J.R.S."/>
            <person name="Vincent S.G.P."/>
        </authorList>
    </citation>
    <scope>NUCLEOTIDE SEQUENCE [LARGE SCALE GENOMIC DNA]</scope>
    <source>
        <strain evidence="18 19">ICN19</strain>
    </source>
</reference>
<dbReference type="Pfam" id="PF13185">
    <property type="entry name" value="GAF_2"/>
    <property type="match status" value="1"/>
</dbReference>
<keyword evidence="11" id="KW-0464">Manganese</keyword>
<evidence type="ECO:0000256" key="4">
    <source>
        <dbReference type="ARBA" id="ARBA00022723"/>
    </source>
</evidence>
<evidence type="ECO:0000313" key="19">
    <source>
        <dbReference type="Proteomes" id="UP000305921"/>
    </source>
</evidence>
<dbReference type="SUPFAM" id="SSF81606">
    <property type="entry name" value="PP2C-like"/>
    <property type="match status" value="1"/>
</dbReference>
<evidence type="ECO:0000256" key="8">
    <source>
        <dbReference type="ARBA" id="ARBA00022840"/>
    </source>
</evidence>
<evidence type="ECO:0000256" key="2">
    <source>
        <dbReference type="ARBA" id="ARBA00022553"/>
    </source>
</evidence>
<dbReference type="GO" id="GO:0005524">
    <property type="term" value="F:ATP binding"/>
    <property type="evidence" value="ECO:0007669"/>
    <property type="project" value="UniProtKB-KW"/>
</dbReference>
<evidence type="ECO:0000256" key="3">
    <source>
        <dbReference type="ARBA" id="ARBA00022679"/>
    </source>
</evidence>
<sequence>MRFRPSGPVPGMEHVEALMADVMRETGASAGLLYLLPPEERVLRLAVMSGMSQQIAAPWARAPVDASTPVADATRERRLVWLDSREEVARRYPQLGLVLPYDFMLAAAPFVSGNLAWGGIALLWTTRHPPRLGTHQREAITACCRRAADLLERAAAQGRPLLPPEEPRSLPVPLEEADPARAMAALGFTERLPMGCCALDLEGRLTFINSAGADLVGAGDASLAGRRLWEALPWLPAPVGEDSYRAAVVARRSTSFTAVRPPHTPLLFELYPDDSGISVHISPVARQPDTAHSPPSDDRFGAMGLYHLTYLAAALAEAATVHDVTDVVADQIVPAFGPQGLVLMIADEGRLHIIGHRGYSAEFISRFDGTPLASDTPTTHALATGDAVFFPTFADFQRRYPEAPRHDTRNAWAFLPLTASGRRIGSVALSYDQARPFPPAERALLTSLAGLIGQALDRARLYDTKHTLAHALQTGLLPRSLPCVPGLEIAARYRPAGHGMDIGGDFYDLIHAPTATTAAIGDVQGHNPDAAALMGQVRAAVHAHATAGTSPGELLARTNRLLTDLDAGRFTSCLIAQLDPARHRARLATAGHPPPLLRHPGGRTEVLPLPPGLLMGIDPDADYPTTEIPLPPGAVLVLYTDGLVEVPGTDIDDTTDDLARHLAQTRIQGLDDLADDLVRHAERAAPRHDDIALLLIRARPTGD</sequence>
<dbReference type="InterPro" id="IPR001932">
    <property type="entry name" value="PPM-type_phosphatase-like_dom"/>
</dbReference>
<dbReference type="InterPro" id="IPR029016">
    <property type="entry name" value="GAF-like_dom_sf"/>
</dbReference>
<evidence type="ECO:0000256" key="13">
    <source>
        <dbReference type="ARBA" id="ARBA00056274"/>
    </source>
</evidence>
<keyword evidence="5" id="KW-0547">Nucleotide-binding</keyword>
<feature type="domain" description="GAF" evidence="16">
    <location>
        <begin position="320"/>
        <end position="466"/>
    </location>
</feature>
<dbReference type="OrthoDB" id="118142at2"/>
<evidence type="ECO:0000256" key="5">
    <source>
        <dbReference type="ARBA" id="ARBA00022741"/>
    </source>
</evidence>
<evidence type="ECO:0000256" key="1">
    <source>
        <dbReference type="ARBA" id="ARBA00013081"/>
    </source>
</evidence>
<name>A0A5R9EG24_9ACTN</name>
<evidence type="ECO:0000256" key="12">
    <source>
        <dbReference type="ARBA" id="ARBA00047761"/>
    </source>
</evidence>
<proteinExistence type="predicted"/>
<evidence type="ECO:0000256" key="10">
    <source>
        <dbReference type="ARBA" id="ARBA00022912"/>
    </source>
</evidence>
<dbReference type="Pfam" id="PF07228">
    <property type="entry name" value="SpoIIE"/>
    <property type="match status" value="1"/>
</dbReference>
<feature type="domain" description="PPM-type phosphatase" evidence="17">
    <location>
        <begin position="484"/>
        <end position="698"/>
    </location>
</feature>
<evidence type="ECO:0000256" key="7">
    <source>
        <dbReference type="ARBA" id="ARBA00022801"/>
    </source>
</evidence>
<keyword evidence="2" id="KW-0597">Phosphoprotein</keyword>
<dbReference type="AlphaFoldDB" id="A0A5R9EG24"/>
<evidence type="ECO:0000256" key="15">
    <source>
        <dbReference type="ARBA" id="ARBA00081350"/>
    </source>
</evidence>
<dbReference type="Gene3D" id="3.60.40.10">
    <property type="entry name" value="PPM-type phosphatase domain"/>
    <property type="match status" value="1"/>
</dbReference>
<keyword evidence="10" id="KW-0904">Protein phosphatase</keyword>
<keyword evidence="19" id="KW-1185">Reference proteome</keyword>
<dbReference type="GO" id="GO:0004722">
    <property type="term" value="F:protein serine/threonine phosphatase activity"/>
    <property type="evidence" value="ECO:0007669"/>
    <property type="project" value="UniProtKB-EC"/>
</dbReference>
<comment type="function">
    <text evidence="13">Primarily acts as an independent SigF regulator that is sensitive to the osmosensory signal, mediating the cross talk of PknD with the SigF regulon. Possesses both phosphatase and kinase activities. The kinase domain functions as a classic anti-sigma factor-like kinase to phosphorylate the anti-anti-sigma factor domain at the canonical regulatory site, and the phosphatase domain antagonizes this activity.</text>
</comment>